<dbReference type="EMBL" id="WPHR01000007">
    <property type="protein sequence ID" value="MUZ73305.1"/>
    <property type="molecule type" value="Genomic_DNA"/>
</dbReference>
<proteinExistence type="predicted"/>
<dbReference type="RefSeq" id="WP_156614743.1">
    <property type="nucleotide sequence ID" value="NZ_WPHR01000007.1"/>
</dbReference>
<comment type="caution">
    <text evidence="1">The sequence shown here is derived from an EMBL/GenBank/DDBJ whole genome shotgun (WGS) entry which is preliminary data.</text>
</comment>
<protein>
    <submittedName>
        <fullName evidence="1">Uncharacterized protein</fullName>
    </submittedName>
</protein>
<reference evidence="1 2" key="1">
    <citation type="submission" date="2019-12" db="EMBL/GenBank/DDBJ databases">
        <title>Whole-genome sequencing of Allorhizobium vitis.</title>
        <authorList>
            <person name="Gan H.M."/>
            <person name="Szegedi E."/>
            <person name="Burr T."/>
            <person name="Savka M.A."/>
        </authorList>
    </citation>
    <scope>NUCLEOTIDE SEQUENCE [LARGE SCALE GENOMIC DNA]</scope>
    <source>
        <strain evidence="1 2">CG516</strain>
    </source>
</reference>
<dbReference type="Proteomes" id="UP000477951">
    <property type="component" value="Unassembled WGS sequence"/>
</dbReference>
<name>A0A6L6VEG1_AGRVI</name>
<accession>A0A6L6VEG1</accession>
<gene>
    <name evidence="1" type="ORF">GOZ90_11490</name>
</gene>
<evidence type="ECO:0000313" key="2">
    <source>
        <dbReference type="Proteomes" id="UP000477951"/>
    </source>
</evidence>
<dbReference type="AlphaFoldDB" id="A0A6L6VEG1"/>
<organism evidence="1 2">
    <name type="scientific">Agrobacterium vitis</name>
    <name type="common">Rhizobium vitis</name>
    <dbReference type="NCBI Taxonomy" id="373"/>
    <lineage>
        <taxon>Bacteria</taxon>
        <taxon>Pseudomonadati</taxon>
        <taxon>Pseudomonadota</taxon>
        <taxon>Alphaproteobacteria</taxon>
        <taxon>Hyphomicrobiales</taxon>
        <taxon>Rhizobiaceae</taxon>
        <taxon>Rhizobium/Agrobacterium group</taxon>
        <taxon>Agrobacterium</taxon>
    </lineage>
</organism>
<sequence length="274" mass="30569">MKVGYTEFSYGYAFTENLIRSHPTGTTGAPVFPNLVQEATLGYDVEINLPAVPLFFQFKLPERMKKGTAFELSTGSCPGLTTPFYRIGLMRNDLSKQHAHLIELEKKHPGCVFYAAPWLFDIHAFNSSYSLGRVFQDTAFFSPGDIGPLPDNKQHTIAYRGDLGHAFFCSDPQEIRCTTFDDVQQKIGALLKQKQYADASETFRITRNQIVDLASSTSRRQAAGLADRMRVRVRAAMPTAAINTEQEETLTNLLVARDIARIDLGIELLIVQPG</sequence>
<evidence type="ECO:0000313" key="1">
    <source>
        <dbReference type="EMBL" id="MUZ73305.1"/>
    </source>
</evidence>